<evidence type="ECO:0000256" key="1">
    <source>
        <dbReference type="ARBA" id="ARBA00022729"/>
    </source>
</evidence>
<evidence type="ECO:0000256" key="2">
    <source>
        <dbReference type="SAM" id="MobiDB-lite"/>
    </source>
</evidence>
<gene>
    <name evidence="3" type="ORF">H1D33_16860</name>
</gene>
<dbReference type="SUPFAM" id="SSF110296">
    <property type="entry name" value="Oligoxyloglucan reducing end-specific cellobiohydrolase"/>
    <property type="match status" value="1"/>
</dbReference>
<keyword evidence="1" id="KW-0732">Signal</keyword>
<dbReference type="Gene3D" id="2.130.10.10">
    <property type="entry name" value="YVTN repeat-like/Quinoprotein amine dehydrogenase"/>
    <property type="match status" value="3"/>
</dbReference>
<accession>A0A7L6AZA3</accession>
<feature type="region of interest" description="Disordered" evidence="2">
    <location>
        <begin position="1"/>
        <end position="26"/>
    </location>
</feature>
<evidence type="ECO:0000313" key="3">
    <source>
        <dbReference type="EMBL" id="QLQ35089.2"/>
    </source>
</evidence>
<reference evidence="3 4" key="2">
    <citation type="journal article" date="2021" name="Mar. Drugs">
        <title>A New Micromonospora Strain with Antibiotic Activity Isolated from the Microbiome of a Mid-Atlantic Deep-Sea Sponge.</title>
        <authorList>
            <person name="Back C.R."/>
            <person name="Stennett H.L."/>
            <person name="Williams S.E."/>
            <person name="Wang L."/>
            <person name="Ojeda Gomez J."/>
            <person name="Abdulle O.M."/>
            <person name="Duffy T."/>
            <person name="Neal C."/>
            <person name="Mantell J."/>
            <person name="Jepson M.A."/>
            <person name="Hendry K.R."/>
            <person name="Powell D."/>
            <person name="Stach J.E.M."/>
            <person name="Essex-Lopresti A.E."/>
            <person name="Willis C.L."/>
            <person name="Curnow P."/>
            <person name="Race P.R."/>
        </authorList>
    </citation>
    <scope>NUCLEOTIDE SEQUENCE [LARGE SCALE GENOMIC DNA]</scope>
    <source>
        <strain evidence="3 4">28ISP2-46</strain>
    </source>
</reference>
<dbReference type="AlphaFoldDB" id="A0A7L6AZA3"/>
<dbReference type="EMBL" id="CP059322">
    <property type="protein sequence ID" value="QLQ35089.2"/>
    <property type="molecule type" value="Genomic_DNA"/>
</dbReference>
<name>A0A7L6AZA3_9ACTN</name>
<dbReference type="InterPro" id="IPR013517">
    <property type="entry name" value="FG-GAP"/>
</dbReference>
<organism evidence="3 4">
    <name type="scientific">Micromonospora robiginosa</name>
    <dbReference type="NCBI Taxonomy" id="2749844"/>
    <lineage>
        <taxon>Bacteria</taxon>
        <taxon>Bacillati</taxon>
        <taxon>Actinomycetota</taxon>
        <taxon>Actinomycetes</taxon>
        <taxon>Micromonosporales</taxon>
        <taxon>Micromonosporaceae</taxon>
        <taxon>Micromonospora</taxon>
    </lineage>
</organism>
<protein>
    <recommendedName>
        <fullName evidence="5">VCBS repeat protein</fullName>
    </recommendedName>
</protein>
<dbReference type="Proteomes" id="UP000510844">
    <property type="component" value="Chromosome"/>
</dbReference>
<keyword evidence="4" id="KW-1185">Reference proteome</keyword>
<evidence type="ECO:0008006" key="5">
    <source>
        <dbReference type="Google" id="ProtNLM"/>
    </source>
</evidence>
<sequence>MTTIDDVSPTRANTPSRKSGQFTTGRMLSLDSSDDGRLVFAGSFSSDLWVSEDGGESWAQIARPQPAADQFGVPGAIGGYCVTSIAVAPDVARWSVARNPRLLGRISAAPGAGIVGFGDTGVWTATSGSDGTFAAPRLLSADFGTQAGGWRVDRHPRFVADVTGDGRADIVGFGDDGVWVALNNGDGTFAPPRFVLADLGYNSGWRVERHVRVLADLTGDGKADIVAFGDAGVYVALSQGDGSFAFTPVPAVAGFGYAEGGWRVDRHPRFAVDVTGDGRADIVGFGDDGVWVALNHGDGTFAAPQFVLADLGYHSGWRVEKHPRFLADLTGDGRADIVAFGDAGVYTARSNGDGSFAFTPVPALADFGYHAGGWRVERHPRLVADVTSVGHADLVGFGNAGVHLARNNGDGTFAPRRLVVADFGYDQGWRVEKHPRFLVDVTGDGHADVVGFGDAGVYVSLANRTGFDPPRFVLPNFGAEATVLALAQSDRETQDAGVWRSSDRGATWARVHTFPRSTGSARLPGAGQLVWAPGTADLVYAAGGSSLAVSTDGGATFTDVLRRPTGDPQPVSHVAVAETPAGTLRPPIVYALTSGKVFVSVDAGTTWTPDAGGVPATVGGATGLANAPNERVMVVSARSPLEVFATGDANLVPPQLWRGDYAQFAQTGASQWTPVPLPILGQQYSGNVFVAATRPGRGDVLFYGPQRAKVFAAPLDPASAADWQELDDGQHAHVDLHGVFLSGDFAATFRDGSYTPTAGTLWLASDGGIFRSTDGGRHVHAAGSISTLSVVNIAGLALPGRGPVISLNTGDNDGFASPDGGRTWRPQDYGGGDNDCSFADPLRPTQMLVFTPRWNTDGGLAVGGTGQTLALYGAAEGELPDVTGTARRQMIPGPTLRPGSRIWNASSPFVIRGYRPVVLGLPGDPPQPDDHVFIRFFGNFSSSDLGSFPNNLAVLLRVRDLRAVKKRTDWDTPGGWRVDRHPRLLGDLTADGHADIVGFGDAGVWTALSTSGGSFADPRFVLADLGYDSGWRVERHVRVLADLTGDGKADIVAFGDAGVYVALSQGDGSFAFTPVPAVAGFGYAEGGWRVDRHPRFAVDVTGMVGRTSSGSVTTVCGWR</sequence>
<dbReference type="InterPro" id="IPR028994">
    <property type="entry name" value="Integrin_alpha_N"/>
</dbReference>
<dbReference type="SUPFAM" id="SSF69318">
    <property type="entry name" value="Integrin alpha N-terminal domain"/>
    <property type="match status" value="1"/>
</dbReference>
<reference evidence="4" key="1">
    <citation type="submission" date="2020-07" db="EMBL/GenBank/DDBJ databases">
        <title>A new Micromonospora strain with potent antibiotic activity isolated from the microbiome of a mid-Atlantic deep-sea sponge.</title>
        <authorList>
            <person name="Back C.R."/>
            <person name="Stennett H.L."/>
            <person name="Williams S.E."/>
            <person name="Wang L."/>
            <person name="Ojeda Gomez J."/>
            <person name="Abdulle O.M."/>
            <person name="Duffy T."/>
            <person name="Hendry K.R."/>
            <person name="Powell D."/>
            <person name="Stach J.E."/>
            <person name="Essex-Lopresti A.E."/>
            <person name="Willis C.L."/>
            <person name="Curnow P."/>
            <person name="Race P.R."/>
        </authorList>
    </citation>
    <scope>NUCLEOTIDE SEQUENCE [LARGE SCALE GENOMIC DNA]</scope>
    <source>
        <strain evidence="4">28ISP2-46</strain>
    </source>
</reference>
<dbReference type="KEGG" id="mfeu:H1D33_16860"/>
<dbReference type="InterPro" id="IPR015943">
    <property type="entry name" value="WD40/YVTN_repeat-like_dom_sf"/>
</dbReference>
<evidence type="ECO:0000313" key="4">
    <source>
        <dbReference type="Proteomes" id="UP000510844"/>
    </source>
</evidence>
<dbReference type="PANTHER" id="PTHR46580">
    <property type="entry name" value="SENSOR KINASE-RELATED"/>
    <property type="match status" value="1"/>
</dbReference>
<proteinExistence type="predicted"/>
<dbReference type="RefSeq" id="WP_307755413.1">
    <property type="nucleotide sequence ID" value="NZ_CP059322.2"/>
</dbReference>
<dbReference type="Pfam" id="PF13517">
    <property type="entry name" value="FG-GAP_3"/>
    <property type="match status" value="2"/>
</dbReference>
<dbReference type="PANTHER" id="PTHR46580:SF2">
    <property type="entry name" value="MAM DOMAIN-CONTAINING PROTEIN"/>
    <property type="match status" value="1"/>
</dbReference>
<dbReference type="CDD" id="cd15482">
    <property type="entry name" value="Sialidase_non-viral"/>
    <property type="match status" value="1"/>
</dbReference>